<evidence type="ECO:0000313" key="1">
    <source>
        <dbReference type="EMBL" id="QAT63471.1"/>
    </source>
</evidence>
<dbReference type="Gene3D" id="4.10.280.10">
    <property type="entry name" value="Helix-loop-helix DNA-binding domain"/>
    <property type="match status" value="1"/>
</dbReference>
<dbReference type="InterPro" id="IPR036638">
    <property type="entry name" value="HLH_DNA-bd_sf"/>
</dbReference>
<dbReference type="KEGG" id="spoa:EQM13_13315"/>
<organism evidence="1 2">
    <name type="scientific">Acidilutibacter cellobiosedens</name>
    <dbReference type="NCBI Taxonomy" id="2507161"/>
    <lineage>
        <taxon>Bacteria</taxon>
        <taxon>Bacillati</taxon>
        <taxon>Bacillota</taxon>
        <taxon>Tissierellia</taxon>
        <taxon>Tissierellales</taxon>
        <taxon>Acidilutibacteraceae</taxon>
        <taxon>Acidilutibacter</taxon>
    </lineage>
</organism>
<dbReference type="GO" id="GO:0046983">
    <property type="term" value="F:protein dimerization activity"/>
    <property type="evidence" value="ECO:0007669"/>
    <property type="project" value="InterPro"/>
</dbReference>
<name>A0A410QHN2_9FIRM</name>
<dbReference type="InterPro" id="IPR037208">
    <property type="entry name" value="Spo0E-like_sf"/>
</dbReference>
<dbReference type="Proteomes" id="UP000287969">
    <property type="component" value="Chromosome"/>
</dbReference>
<dbReference type="SUPFAM" id="SSF140500">
    <property type="entry name" value="BAS1536-like"/>
    <property type="match status" value="1"/>
</dbReference>
<dbReference type="InterPro" id="IPR018540">
    <property type="entry name" value="Spo0E-like"/>
</dbReference>
<reference evidence="2" key="1">
    <citation type="submission" date="2019-01" db="EMBL/GenBank/DDBJ databases">
        <title>Draft genomes of a novel of Sporanaerobacter strains.</title>
        <authorList>
            <person name="Ma S."/>
        </authorList>
    </citation>
    <scope>NUCLEOTIDE SEQUENCE [LARGE SCALE GENOMIC DNA]</scope>
    <source>
        <strain evidence="2">NJN-17</strain>
    </source>
</reference>
<dbReference type="EMBL" id="CP035282">
    <property type="protein sequence ID" value="QAT63471.1"/>
    <property type="molecule type" value="Genomic_DNA"/>
</dbReference>
<proteinExistence type="predicted"/>
<protein>
    <submittedName>
        <fullName evidence="1">Aspartyl-phosphate phosphatase Spo0E family protein</fullName>
    </submittedName>
</protein>
<gene>
    <name evidence="1" type="ORF">EQM13_13315</name>
</gene>
<accession>A0A410QHN2</accession>
<dbReference type="AlphaFoldDB" id="A0A410QHN2"/>
<sequence>MKVEIEKKREELNNLMVCEIDKYKILDFSQKLDKLIFQYYKFRENEKSN</sequence>
<dbReference type="GO" id="GO:0043937">
    <property type="term" value="P:regulation of sporulation"/>
    <property type="evidence" value="ECO:0007669"/>
    <property type="project" value="InterPro"/>
</dbReference>
<dbReference type="Pfam" id="PF09388">
    <property type="entry name" value="SpoOE-like"/>
    <property type="match status" value="1"/>
</dbReference>
<evidence type="ECO:0000313" key="2">
    <source>
        <dbReference type="Proteomes" id="UP000287969"/>
    </source>
</evidence>
<keyword evidence="2" id="KW-1185">Reference proteome</keyword>